<keyword evidence="2" id="KW-1185">Reference proteome</keyword>
<dbReference type="AlphaFoldDB" id="A0A7X6K6R5"/>
<sequence>MGIRARIASGGRDYATLGLRPGHVQPFEDGMRTSGRAGTYEWWYFDARLSDGTKLVITFFTKPLVSPGRPLSPAVSVDLDLPDGGNIHRIADYPAASFDASTDGCDVRIGPNTFRGDLHRYRIHVELEGIEADVVLTGTVPGWRPGTGYWFFGKRDEYYFAWLPAVPQGEAEVSMTVGGVRQHGSGTGYHDHNWGNRPVAKLIDHWYWGRGSAGGYSVVTAAVTAAKRYGSVQLPVFLLAKDGQIVADDGSKAAFAPSGFFQDPDTGKAVPSVIGFDYRDGAERYLVTYTRTSTVLAARLGSYLPRRARLAARLAGFSGAYFRFSGTLDVREFRDGRPAGAGQAPALWELMRLGRSGQRHSRA</sequence>
<name>A0A7X6K6R5_9MICC</name>
<dbReference type="Gene3D" id="2.40.370.10">
    <property type="entry name" value="AttH-like domain"/>
    <property type="match status" value="1"/>
</dbReference>
<evidence type="ECO:0000313" key="2">
    <source>
        <dbReference type="Proteomes" id="UP000544090"/>
    </source>
</evidence>
<dbReference type="RefSeq" id="WP_168487620.1">
    <property type="nucleotide sequence ID" value="NZ_JAAZSQ010000016.1"/>
</dbReference>
<proteinExistence type="predicted"/>
<protein>
    <submittedName>
        <fullName evidence="1">Hydroxyneurosporene dehydrogenase</fullName>
    </submittedName>
</protein>
<comment type="caution">
    <text evidence="1">The sequence shown here is derived from an EMBL/GenBank/DDBJ whole genome shotgun (WGS) entry which is preliminary data.</text>
</comment>
<gene>
    <name evidence="1" type="ORF">HGG74_14995</name>
</gene>
<dbReference type="CDD" id="cd22187">
    <property type="entry name" value="asqI-like"/>
    <property type="match status" value="1"/>
</dbReference>
<organism evidence="1 2">
    <name type="scientific">Arthrobacter mobilis</name>
    <dbReference type="NCBI Taxonomy" id="2724944"/>
    <lineage>
        <taxon>Bacteria</taxon>
        <taxon>Bacillati</taxon>
        <taxon>Actinomycetota</taxon>
        <taxon>Actinomycetes</taxon>
        <taxon>Micrococcales</taxon>
        <taxon>Micrococcaceae</taxon>
        <taxon>Arthrobacter</taxon>
    </lineage>
</organism>
<dbReference type="EMBL" id="JAAZSQ010000016">
    <property type="protein sequence ID" value="NKX55820.1"/>
    <property type="molecule type" value="Genomic_DNA"/>
</dbReference>
<reference evidence="1 2" key="1">
    <citation type="submission" date="2020-04" db="EMBL/GenBank/DDBJ databases">
        <title>Arthrobacter sp. nov.</title>
        <authorList>
            <person name="Liu S."/>
        </authorList>
    </citation>
    <scope>NUCLEOTIDE SEQUENCE [LARGE SCALE GENOMIC DNA]</scope>
    <source>
        <strain evidence="1 2">E918</strain>
    </source>
</reference>
<dbReference type="Proteomes" id="UP000544090">
    <property type="component" value="Unassembled WGS sequence"/>
</dbReference>
<dbReference type="SUPFAM" id="SSF159245">
    <property type="entry name" value="AttH-like"/>
    <property type="match status" value="1"/>
</dbReference>
<evidence type="ECO:0000313" key="1">
    <source>
        <dbReference type="EMBL" id="NKX55820.1"/>
    </source>
</evidence>
<dbReference type="InterPro" id="IPR023374">
    <property type="entry name" value="AttH-like_dom_sf"/>
</dbReference>
<accession>A0A7X6K6R5</accession>